<evidence type="ECO:0000313" key="5">
    <source>
        <dbReference type="EMBL" id="POR53305.1"/>
    </source>
</evidence>
<dbReference type="SUPFAM" id="SSF51735">
    <property type="entry name" value="NAD(P)-binding Rossmann-fold domains"/>
    <property type="match status" value="1"/>
</dbReference>
<evidence type="ECO:0000313" key="6">
    <source>
        <dbReference type="Proteomes" id="UP000236919"/>
    </source>
</evidence>
<organism evidence="5 6">
    <name type="scientific">Bosea psychrotolerans</name>
    <dbReference type="NCBI Taxonomy" id="1871628"/>
    <lineage>
        <taxon>Bacteria</taxon>
        <taxon>Pseudomonadati</taxon>
        <taxon>Pseudomonadota</taxon>
        <taxon>Alphaproteobacteria</taxon>
        <taxon>Hyphomicrobiales</taxon>
        <taxon>Boseaceae</taxon>
        <taxon>Bosea</taxon>
    </lineage>
</organism>
<dbReference type="Gene3D" id="3.90.25.10">
    <property type="entry name" value="UDP-galactose 4-epimerase, domain 1"/>
    <property type="match status" value="1"/>
</dbReference>
<feature type="domain" description="NAD-dependent epimerase/dehydratase" evidence="4">
    <location>
        <begin position="28"/>
        <end position="273"/>
    </location>
</feature>
<keyword evidence="6" id="KW-1185">Reference proteome</keyword>
<evidence type="ECO:0000259" key="4">
    <source>
        <dbReference type="Pfam" id="PF01370"/>
    </source>
</evidence>
<proteinExistence type="predicted"/>
<name>A0A2S4MFA4_9HYPH</name>
<evidence type="ECO:0000256" key="1">
    <source>
        <dbReference type="ARBA" id="ARBA00022857"/>
    </source>
</evidence>
<evidence type="ECO:0000256" key="3">
    <source>
        <dbReference type="ARBA" id="ARBA00023277"/>
    </source>
</evidence>
<protein>
    <submittedName>
        <fullName evidence="5">ADP-glyceromanno-heptose 6-epimerase</fullName>
    </submittedName>
</protein>
<dbReference type="NCBIfam" id="TIGR02197">
    <property type="entry name" value="heptose_epim"/>
    <property type="match status" value="1"/>
</dbReference>
<dbReference type="PANTHER" id="PTHR43103:SF3">
    <property type="entry name" value="ADP-L-GLYCERO-D-MANNO-HEPTOSE-6-EPIMERASE"/>
    <property type="match status" value="1"/>
</dbReference>
<dbReference type="Gene3D" id="3.40.50.720">
    <property type="entry name" value="NAD(P)-binding Rossmann-like Domain"/>
    <property type="match status" value="1"/>
</dbReference>
<gene>
    <name evidence="5" type="ORF">CYD53_104281</name>
</gene>
<dbReference type="InterPro" id="IPR011912">
    <property type="entry name" value="Heptose_epim"/>
</dbReference>
<keyword evidence="2" id="KW-0413">Isomerase</keyword>
<dbReference type="GO" id="GO:0005975">
    <property type="term" value="P:carbohydrate metabolic process"/>
    <property type="evidence" value="ECO:0007669"/>
    <property type="project" value="InterPro"/>
</dbReference>
<dbReference type="InterPro" id="IPR036291">
    <property type="entry name" value="NAD(P)-bd_dom_sf"/>
</dbReference>
<evidence type="ECO:0000256" key="2">
    <source>
        <dbReference type="ARBA" id="ARBA00023235"/>
    </source>
</evidence>
<dbReference type="Pfam" id="PF01370">
    <property type="entry name" value="Epimerase"/>
    <property type="match status" value="1"/>
</dbReference>
<accession>A0A2S4MFA4</accession>
<sequence length="348" mass="38179">MKLGTQSEAFNQAMARQTQSIFVADDIVVVTGGAGFIGSNIAKHLSEAGARVVVCDRLGHGEKWRNLVGVSLHDVIRPEALQSYLSSLADKIPAIIHMGAISSTTEQDVDRIVRDNLRATLDLWDWTGANGTRLVYASSAATYGDGAMGFRDTIDLAYLSALKPLNAYGWSKAAVDLRTAKEHAQGRERAQWAGLKFFNVYGPGEDHKGEMRSVINKIMPKILAGETIELFKSHKSGYEDGGQKRDFVYVNDCVAMVDWLLANPSINGLFNVGSGTARTFRDLATATFHSLEREPRIRYVDMPEVLRGKYQYFTEADMSQTRAAGFIGGGTSLEAGIDAYVRQWTAAR</sequence>
<dbReference type="PANTHER" id="PTHR43103">
    <property type="entry name" value="NUCLEOSIDE-DIPHOSPHATE-SUGAR EPIMERASE"/>
    <property type="match status" value="1"/>
</dbReference>
<dbReference type="GO" id="GO:0008712">
    <property type="term" value="F:ADP-glyceromanno-heptose 6-epimerase activity"/>
    <property type="evidence" value="ECO:0007669"/>
    <property type="project" value="InterPro"/>
</dbReference>
<dbReference type="GO" id="GO:0050661">
    <property type="term" value="F:NADP binding"/>
    <property type="evidence" value="ECO:0007669"/>
    <property type="project" value="InterPro"/>
</dbReference>
<keyword evidence="3" id="KW-0119">Carbohydrate metabolism</keyword>
<keyword evidence="1" id="KW-0521">NADP</keyword>
<reference evidence="5 6" key="1">
    <citation type="submission" date="2018-01" db="EMBL/GenBank/DDBJ databases">
        <title>Genomic Encyclopedia of Type Strains, Phase III (KMG-III): the genomes of soil and plant-associated and newly described type strains.</title>
        <authorList>
            <person name="Whitman W."/>
        </authorList>
    </citation>
    <scope>NUCLEOTIDE SEQUENCE [LARGE SCALE GENOMIC DNA]</scope>
    <source>
        <strain evidence="5 6">1131</strain>
    </source>
</reference>
<comment type="caution">
    <text evidence="5">The sequence shown here is derived from an EMBL/GenBank/DDBJ whole genome shotgun (WGS) entry which is preliminary data.</text>
</comment>
<dbReference type="Proteomes" id="UP000236919">
    <property type="component" value="Unassembled WGS sequence"/>
</dbReference>
<dbReference type="EMBL" id="PQFZ01000004">
    <property type="protein sequence ID" value="POR53305.1"/>
    <property type="molecule type" value="Genomic_DNA"/>
</dbReference>
<dbReference type="InterPro" id="IPR001509">
    <property type="entry name" value="Epimerase_deHydtase"/>
</dbReference>
<dbReference type="AlphaFoldDB" id="A0A2S4MFA4"/>